<gene>
    <name evidence="2" type="ORF">PBRASI_LOCUS10912</name>
</gene>
<keyword evidence="1" id="KW-0812">Transmembrane</keyword>
<reference evidence="2" key="1">
    <citation type="submission" date="2021-06" db="EMBL/GenBank/DDBJ databases">
        <authorList>
            <person name="Kallberg Y."/>
            <person name="Tangrot J."/>
            <person name="Rosling A."/>
        </authorList>
    </citation>
    <scope>NUCLEOTIDE SEQUENCE</scope>
    <source>
        <strain evidence="2">BR232B</strain>
    </source>
</reference>
<accession>A0A9N9E848</accession>
<feature type="transmembrane region" description="Helical" evidence="1">
    <location>
        <begin position="84"/>
        <end position="101"/>
    </location>
</feature>
<keyword evidence="3" id="KW-1185">Reference proteome</keyword>
<sequence length="106" mass="12072">VQEAEELIKELQRHKAKLNDPNATPEEKDLAKRMIPIIENQISEKDKKISDIDRKIEDLLKTIPGTDNKNKGGLINLGNMDSQTKLIVGAIIFLIIYFAFIKEKDN</sequence>
<name>A0A9N9E848_9GLOM</name>
<dbReference type="EMBL" id="CAJVPI010003918">
    <property type="protein sequence ID" value="CAG8663447.1"/>
    <property type="molecule type" value="Genomic_DNA"/>
</dbReference>
<comment type="caution">
    <text evidence="2">The sequence shown here is derived from an EMBL/GenBank/DDBJ whole genome shotgun (WGS) entry which is preliminary data.</text>
</comment>
<protein>
    <submittedName>
        <fullName evidence="2">3411_t:CDS:1</fullName>
    </submittedName>
</protein>
<evidence type="ECO:0000313" key="2">
    <source>
        <dbReference type="EMBL" id="CAG8663447.1"/>
    </source>
</evidence>
<proteinExistence type="predicted"/>
<dbReference type="OrthoDB" id="10540244at2759"/>
<keyword evidence="1" id="KW-0472">Membrane</keyword>
<evidence type="ECO:0000313" key="3">
    <source>
        <dbReference type="Proteomes" id="UP000789739"/>
    </source>
</evidence>
<dbReference type="Proteomes" id="UP000789739">
    <property type="component" value="Unassembled WGS sequence"/>
</dbReference>
<evidence type="ECO:0000256" key="1">
    <source>
        <dbReference type="SAM" id="Phobius"/>
    </source>
</evidence>
<dbReference type="AlphaFoldDB" id="A0A9N9E848"/>
<organism evidence="2 3">
    <name type="scientific">Paraglomus brasilianum</name>
    <dbReference type="NCBI Taxonomy" id="144538"/>
    <lineage>
        <taxon>Eukaryota</taxon>
        <taxon>Fungi</taxon>
        <taxon>Fungi incertae sedis</taxon>
        <taxon>Mucoromycota</taxon>
        <taxon>Glomeromycotina</taxon>
        <taxon>Glomeromycetes</taxon>
        <taxon>Paraglomerales</taxon>
        <taxon>Paraglomeraceae</taxon>
        <taxon>Paraglomus</taxon>
    </lineage>
</organism>
<keyword evidence="1" id="KW-1133">Transmembrane helix</keyword>
<feature type="non-terminal residue" evidence="2">
    <location>
        <position position="1"/>
    </location>
</feature>